<name>A0A1M5ADV7_9BACL</name>
<evidence type="ECO:0000256" key="9">
    <source>
        <dbReference type="ARBA" id="ARBA00042052"/>
    </source>
</evidence>
<reference evidence="14 15" key="1">
    <citation type="submission" date="2016-11" db="EMBL/GenBank/DDBJ databases">
        <authorList>
            <person name="Jaros S."/>
            <person name="Januszkiewicz K."/>
            <person name="Wedrychowicz H."/>
        </authorList>
    </citation>
    <scope>NUCLEOTIDE SEQUENCE [LARGE SCALE GENOMIC DNA]</scope>
    <source>
        <strain evidence="14 15">DSM 44666</strain>
    </source>
</reference>
<evidence type="ECO:0000256" key="8">
    <source>
        <dbReference type="ARBA" id="ARBA00039903"/>
    </source>
</evidence>
<evidence type="ECO:0000256" key="10">
    <source>
        <dbReference type="ARBA" id="ARBA00042182"/>
    </source>
</evidence>
<dbReference type="OrthoDB" id="9775794at2"/>
<evidence type="ECO:0000256" key="12">
    <source>
        <dbReference type="ARBA" id="ARBA00056546"/>
    </source>
</evidence>
<dbReference type="PROSITE" id="PS00166">
    <property type="entry name" value="ENOYL_COA_HYDRATASE"/>
    <property type="match status" value="1"/>
</dbReference>
<evidence type="ECO:0000256" key="11">
    <source>
        <dbReference type="ARBA" id="ARBA00047446"/>
    </source>
</evidence>
<dbReference type="STRING" id="112248.SAMN05444392_11356"/>
<evidence type="ECO:0000256" key="4">
    <source>
        <dbReference type="ARBA" id="ARBA00023239"/>
    </source>
</evidence>
<dbReference type="InterPro" id="IPR001753">
    <property type="entry name" value="Enoyl-CoA_hydra/iso"/>
</dbReference>
<dbReference type="Gene3D" id="3.90.226.10">
    <property type="entry name" value="2-enoyl-CoA Hydratase, Chain A, domain 1"/>
    <property type="match status" value="1"/>
</dbReference>
<evidence type="ECO:0000313" key="15">
    <source>
        <dbReference type="Proteomes" id="UP000184476"/>
    </source>
</evidence>
<keyword evidence="15" id="KW-1185">Reference proteome</keyword>
<evidence type="ECO:0000256" key="2">
    <source>
        <dbReference type="ARBA" id="ARBA00005254"/>
    </source>
</evidence>
<gene>
    <name evidence="14" type="ORF">SAMN05444392_11356</name>
</gene>
<keyword evidence="4" id="KW-0456">Lyase</keyword>
<comment type="catalytic activity">
    <reaction evidence="5">
        <text>(2S)-ethylmalonyl-CoA + H(+) = butanoyl-CoA + CO2</text>
        <dbReference type="Rhea" id="RHEA:32131"/>
        <dbReference type="ChEBI" id="CHEBI:15378"/>
        <dbReference type="ChEBI" id="CHEBI:16526"/>
        <dbReference type="ChEBI" id="CHEBI:57371"/>
        <dbReference type="ChEBI" id="CHEBI:60909"/>
        <dbReference type="EC" id="4.1.1.94"/>
    </reaction>
    <physiologicalReaction direction="left-to-right" evidence="5">
        <dbReference type="Rhea" id="RHEA:32132"/>
    </physiologicalReaction>
</comment>
<evidence type="ECO:0000256" key="13">
    <source>
        <dbReference type="RuleBase" id="RU003707"/>
    </source>
</evidence>
<comment type="catalytic activity">
    <reaction evidence="6">
        <text>(2R)-ethylmalonyl-CoA + H(+) = butanoyl-CoA + CO2</text>
        <dbReference type="Rhea" id="RHEA:59540"/>
        <dbReference type="ChEBI" id="CHEBI:15378"/>
        <dbReference type="ChEBI" id="CHEBI:16526"/>
        <dbReference type="ChEBI" id="CHEBI:57371"/>
        <dbReference type="ChEBI" id="CHEBI:85316"/>
        <dbReference type="EC" id="4.1.1.94"/>
    </reaction>
    <physiologicalReaction direction="left-to-right" evidence="6">
        <dbReference type="Rhea" id="RHEA:59541"/>
    </physiologicalReaction>
</comment>
<dbReference type="EMBL" id="FQVL01000013">
    <property type="protein sequence ID" value="SHF28480.1"/>
    <property type="molecule type" value="Genomic_DNA"/>
</dbReference>
<evidence type="ECO:0000313" key="14">
    <source>
        <dbReference type="EMBL" id="SHF28480.1"/>
    </source>
</evidence>
<keyword evidence="3" id="KW-0963">Cytoplasm</keyword>
<dbReference type="Proteomes" id="UP000184476">
    <property type="component" value="Unassembled WGS sequence"/>
</dbReference>
<sequence>MNTLIVSQENEIGYIYFNRPEQANTINEEMIEELEITIEQFSQNDKLKALIFRGYREIFVSGGDLNQHQQMSGNQVYPLLYRVGKLLDQIAKLNVITIAAVEGKAIGGGCEIVSSCDFCVASSSATFQFIQARLGITTAWGGGSRLMKKIGTKKGLQLLLTGEQISSHQGHHIGLVDWVYEDEHFTHSLKKLLKKLTRPSKPAIYTFKKMAQLVESGVSPSQIYPLEAQGCAECWDLEKHQKSVNYILSPLLKQKSNE</sequence>
<dbReference type="PANTHER" id="PTHR11941:SF27">
    <property type="entry name" value="ETHYLMALONYL-COA DECARBOXYLASE"/>
    <property type="match status" value="1"/>
</dbReference>
<comment type="catalytic activity">
    <reaction evidence="11">
        <text>(S)-methylmalonyl-CoA + H(+) = propanoyl-CoA + CO2</text>
        <dbReference type="Rhea" id="RHEA:61340"/>
        <dbReference type="ChEBI" id="CHEBI:15378"/>
        <dbReference type="ChEBI" id="CHEBI:16526"/>
        <dbReference type="ChEBI" id="CHEBI:57327"/>
        <dbReference type="ChEBI" id="CHEBI:57392"/>
        <dbReference type="EC" id="4.1.1.94"/>
    </reaction>
    <physiologicalReaction direction="left-to-right" evidence="11">
        <dbReference type="Rhea" id="RHEA:61341"/>
    </physiologicalReaction>
</comment>
<dbReference type="InterPro" id="IPR018376">
    <property type="entry name" value="Enoyl-CoA_hyd/isom_CS"/>
</dbReference>
<dbReference type="GO" id="GO:0005829">
    <property type="term" value="C:cytosol"/>
    <property type="evidence" value="ECO:0007669"/>
    <property type="project" value="UniProtKB-SubCell"/>
</dbReference>
<dbReference type="SUPFAM" id="SSF52096">
    <property type="entry name" value="ClpP/crotonase"/>
    <property type="match status" value="1"/>
</dbReference>
<dbReference type="Pfam" id="PF00378">
    <property type="entry name" value="ECH_1"/>
    <property type="match status" value="1"/>
</dbReference>
<dbReference type="EC" id="4.1.1.94" evidence="7"/>
<dbReference type="CDD" id="cd06558">
    <property type="entry name" value="crotonase-like"/>
    <property type="match status" value="1"/>
</dbReference>
<dbReference type="GO" id="GO:0004492">
    <property type="term" value="F:methyl/ethyl malonyl-CoA decarboxylase activity"/>
    <property type="evidence" value="ECO:0007669"/>
    <property type="project" value="UniProtKB-EC"/>
</dbReference>
<evidence type="ECO:0000256" key="7">
    <source>
        <dbReference type="ARBA" id="ARBA00038883"/>
    </source>
</evidence>
<evidence type="ECO:0000256" key="6">
    <source>
        <dbReference type="ARBA" id="ARBA00036541"/>
    </source>
</evidence>
<dbReference type="AlphaFoldDB" id="A0A1M5ADV7"/>
<evidence type="ECO:0000256" key="1">
    <source>
        <dbReference type="ARBA" id="ARBA00004514"/>
    </source>
</evidence>
<organism evidence="14 15">
    <name type="scientific">Seinonella peptonophila</name>
    <dbReference type="NCBI Taxonomy" id="112248"/>
    <lineage>
        <taxon>Bacteria</taxon>
        <taxon>Bacillati</taxon>
        <taxon>Bacillota</taxon>
        <taxon>Bacilli</taxon>
        <taxon>Bacillales</taxon>
        <taxon>Thermoactinomycetaceae</taxon>
        <taxon>Seinonella</taxon>
    </lineage>
</organism>
<comment type="function">
    <text evidence="12">Decarboxylates ethylmalonyl-CoA, a potentially toxic metabolite, to form butyryl-CoA, suggesting it might be involved in metabolite proofreading. Acts preferentially on (S)-ethylmalonyl-CoA but also has some activity on the (R)-isomer. Also has methylmalonyl-CoA decarboxylase activity at lower level.</text>
</comment>
<evidence type="ECO:0000256" key="5">
    <source>
        <dbReference type="ARBA" id="ARBA00036343"/>
    </source>
</evidence>
<comment type="subcellular location">
    <subcellularLocation>
        <location evidence="1">Cytoplasm</location>
        <location evidence="1">Cytosol</location>
    </subcellularLocation>
</comment>
<accession>A0A1M5ADV7</accession>
<dbReference type="PANTHER" id="PTHR11941">
    <property type="entry name" value="ENOYL-COA HYDRATASE-RELATED"/>
    <property type="match status" value="1"/>
</dbReference>
<comment type="similarity">
    <text evidence="2 13">Belongs to the enoyl-CoA hydratase/isomerase family.</text>
</comment>
<evidence type="ECO:0000256" key="3">
    <source>
        <dbReference type="ARBA" id="ARBA00022490"/>
    </source>
</evidence>
<dbReference type="InterPro" id="IPR029045">
    <property type="entry name" value="ClpP/crotonase-like_dom_sf"/>
</dbReference>
<proteinExistence type="inferred from homology"/>
<dbReference type="RefSeq" id="WP_073156984.1">
    <property type="nucleotide sequence ID" value="NZ_FQVL01000013.1"/>
</dbReference>
<protein>
    <recommendedName>
        <fullName evidence="8">Ethylmalonyl-CoA decarboxylase</fullName>
        <ecNumber evidence="7">4.1.1.94</ecNumber>
    </recommendedName>
    <alternativeName>
        <fullName evidence="10">Enoyl-CoA hydratase domain-containing protein 1</fullName>
    </alternativeName>
    <alternativeName>
        <fullName evidence="9">Methylmalonyl-CoA decarboxylase</fullName>
    </alternativeName>
</protein>
<dbReference type="GO" id="GO:0006635">
    <property type="term" value="P:fatty acid beta-oxidation"/>
    <property type="evidence" value="ECO:0007669"/>
    <property type="project" value="TreeGrafter"/>
</dbReference>